<keyword evidence="6" id="KW-0805">Transcription regulation</keyword>
<evidence type="ECO:0000256" key="3">
    <source>
        <dbReference type="ARBA" id="ARBA00022737"/>
    </source>
</evidence>
<dbReference type="Proteomes" id="UP001214638">
    <property type="component" value="Unassembled WGS sequence"/>
</dbReference>
<dbReference type="GeneID" id="94337625"/>
<keyword evidence="5" id="KW-0862">Zinc</keyword>
<evidence type="ECO:0000313" key="11">
    <source>
        <dbReference type="EMBL" id="KAK2195648.1"/>
    </source>
</evidence>
<dbReference type="InterPro" id="IPR013083">
    <property type="entry name" value="Znf_RING/FYVE/PHD"/>
</dbReference>
<dbReference type="RefSeq" id="XP_067802491.1">
    <property type="nucleotide sequence ID" value="XM_067948340.1"/>
</dbReference>
<comment type="caution">
    <text evidence="11">The sequence shown here is derived from an EMBL/GenBank/DDBJ whole genome shotgun (WGS) entry which is preliminary data.</text>
</comment>
<evidence type="ECO:0000259" key="10">
    <source>
        <dbReference type="PROSITE" id="PS50016"/>
    </source>
</evidence>
<dbReference type="PANTHER" id="PTHR45888">
    <property type="entry name" value="HL01030P-RELATED"/>
    <property type="match status" value="1"/>
</dbReference>
<keyword evidence="12" id="KW-1185">Reference proteome</keyword>
<evidence type="ECO:0000256" key="6">
    <source>
        <dbReference type="ARBA" id="ARBA00023015"/>
    </source>
</evidence>
<dbReference type="InterPro" id="IPR001965">
    <property type="entry name" value="Znf_PHD"/>
</dbReference>
<dbReference type="SUPFAM" id="SSF57903">
    <property type="entry name" value="FYVE/PHD zinc finger"/>
    <property type="match status" value="2"/>
</dbReference>
<evidence type="ECO:0000256" key="5">
    <source>
        <dbReference type="ARBA" id="ARBA00022833"/>
    </source>
</evidence>
<evidence type="ECO:0000256" key="7">
    <source>
        <dbReference type="ARBA" id="ARBA00023163"/>
    </source>
</evidence>
<keyword evidence="4 9" id="KW-0863">Zinc-finger</keyword>
<dbReference type="AlphaFoldDB" id="A0AAD9PIW4"/>
<protein>
    <submittedName>
        <fullName evidence="11">Bifunctional Zinc finger</fullName>
    </submittedName>
</protein>
<evidence type="ECO:0000256" key="2">
    <source>
        <dbReference type="ARBA" id="ARBA00022723"/>
    </source>
</evidence>
<feature type="domain" description="PHD-type" evidence="10">
    <location>
        <begin position="62"/>
        <end position="114"/>
    </location>
</feature>
<dbReference type="GO" id="GO:0008270">
    <property type="term" value="F:zinc ion binding"/>
    <property type="evidence" value="ECO:0007669"/>
    <property type="project" value="UniProtKB-KW"/>
</dbReference>
<dbReference type="InterPro" id="IPR019786">
    <property type="entry name" value="Zinc_finger_PHD-type_CS"/>
</dbReference>
<dbReference type="EMBL" id="JALLKP010000004">
    <property type="protein sequence ID" value="KAK2195648.1"/>
    <property type="molecule type" value="Genomic_DNA"/>
</dbReference>
<evidence type="ECO:0000256" key="8">
    <source>
        <dbReference type="ARBA" id="ARBA00023242"/>
    </source>
</evidence>
<dbReference type="PROSITE" id="PS01359">
    <property type="entry name" value="ZF_PHD_1"/>
    <property type="match status" value="1"/>
</dbReference>
<dbReference type="InterPro" id="IPR011011">
    <property type="entry name" value="Znf_FYVE_PHD"/>
</dbReference>
<proteinExistence type="predicted"/>
<gene>
    <name evidence="11" type="ORF">BdWA1_003328</name>
</gene>
<dbReference type="Pfam" id="PF00628">
    <property type="entry name" value="PHD"/>
    <property type="match status" value="2"/>
</dbReference>
<sequence>MDKRSLPDRLEITCYNRMCKELSNLRELLICIRCRKCFHAKCCDPPVIYSIAARYPWECNKCKACFSCSKSLENEDTTLLICDACDRAYHMGCTKEHYEEVPRGKWYCDFCSGCGRCGRHLSEDESNVRLL</sequence>
<dbReference type="Gene3D" id="3.30.40.10">
    <property type="entry name" value="Zinc/RING finger domain, C3HC4 (zinc finger)"/>
    <property type="match status" value="2"/>
</dbReference>
<dbReference type="InterPro" id="IPR019787">
    <property type="entry name" value="Znf_PHD-finger"/>
</dbReference>
<keyword evidence="8" id="KW-0539">Nucleus</keyword>
<dbReference type="PROSITE" id="PS50016">
    <property type="entry name" value="ZF_PHD_2"/>
    <property type="match status" value="1"/>
</dbReference>
<keyword evidence="7" id="KW-0804">Transcription</keyword>
<name>A0AAD9PIW4_9APIC</name>
<dbReference type="SMART" id="SM00249">
    <property type="entry name" value="PHD"/>
    <property type="match status" value="2"/>
</dbReference>
<dbReference type="KEGG" id="bdw:94337625"/>
<keyword evidence="2" id="KW-0479">Metal-binding</keyword>
<comment type="subcellular location">
    <subcellularLocation>
        <location evidence="1">Nucleus</location>
    </subcellularLocation>
</comment>
<accession>A0AAD9PIW4</accession>
<organism evidence="11 12">
    <name type="scientific">Babesia duncani</name>
    <dbReference type="NCBI Taxonomy" id="323732"/>
    <lineage>
        <taxon>Eukaryota</taxon>
        <taxon>Sar</taxon>
        <taxon>Alveolata</taxon>
        <taxon>Apicomplexa</taxon>
        <taxon>Aconoidasida</taxon>
        <taxon>Piroplasmida</taxon>
        <taxon>Babesiidae</taxon>
        <taxon>Babesia</taxon>
    </lineage>
</organism>
<dbReference type="GO" id="GO:0005634">
    <property type="term" value="C:nucleus"/>
    <property type="evidence" value="ECO:0007669"/>
    <property type="project" value="UniProtKB-SubCell"/>
</dbReference>
<evidence type="ECO:0000256" key="1">
    <source>
        <dbReference type="ARBA" id="ARBA00004123"/>
    </source>
</evidence>
<dbReference type="PANTHER" id="PTHR45888:SF4">
    <property type="entry name" value="PHD FINGER PROTEIN 10"/>
    <property type="match status" value="1"/>
</dbReference>
<evidence type="ECO:0000313" key="12">
    <source>
        <dbReference type="Proteomes" id="UP001214638"/>
    </source>
</evidence>
<keyword evidence="3" id="KW-0677">Repeat</keyword>
<reference evidence="11" key="1">
    <citation type="journal article" date="2023" name="Nat. Microbiol.">
        <title>Babesia duncani multi-omics identifies virulence factors and drug targets.</title>
        <authorList>
            <person name="Singh P."/>
            <person name="Lonardi S."/>
            <person name="Liang Q."/>
            <person name="Vydyam P."/>
            <person name="Khabirova E."/>
            <person name="Fang T."/>
            <person name="Gihaz S."/>
            <person name="Thekkiniath J."/>
            <person name="Munshi M."/>
            <person name="Abel S."/>
            <person name="Ciampossin L."/>
            <person name="Batugedara G."/>
            <person name="Gupta M."/>
            <person name="Lu X.M."/>
            <person name="Lenz T."/>
            <person name="Chakravarty S."/>
            <person name="Cornillot E."/>
            <person name="Hu Y."/>
            <person name="Ma W."/>
            <person name="Gonzalez L.M."/>
            <person name="Sanchez S."/>
            <person name="Estrada K."/>
            <person name="Sanchez-Flores A."/>
            <person name="Montero E."/>
            <person name="Harb O.S."/>
            <person name="Le Roch K.G."/>
            <person name="Mamoun C.B."/>
        </authorList>
    </citation>
    <scope>NUCLEOTIDE SEQUENCE</scope>
    <source>
        <tissue evidence="11">Blood</tissue>
    </source>
</reference>
<evidence type="ECO:0000256" key="4">
    <source>
        <dbReference type="ARBA" id="ARBA00022771"/>
    </source>
</evidence>
<evidence type="ECO:0000256" key="9">
    <source>
        <dbReference type="PROSITE-ProRule" id="PRU00146"/>
    </source>
</evidence>